<dbReference type="GO" id="GO:0009307">
    <property type="term" value="P:DNA restriction-modification system"/>
    <property type="evidence" value="ECO:0007669"/>
    <property type="project" value="InterPro"/>
</dbReference>
<dbReference type="GO" id="GO:0003677">
    <property type="term" value="F:DNA binding"/>
    <property type="evidence" value="ECO:0007669"/>
    <property type="project" value="InterPro"/>
</dbReference>
<dbReference type="PANTHER" id="PTHR30015:SF7">
    <property type="entry name" value="TYPE IV METHYL-DIRECTED RESTRICTION ENZYME ECOKMRR"/>
    <property type="match status" value="1"/>
</dbReference>
<protein>
    <submittedName>
        <fullName evidence="3">Restriction endonuclease</fullName>
    </submittedName>
</protein>
<dbReference type="Pfam" id="PF14338">
    <property type="entry name" value="Mrr_N"/>
    <property type="match status" value="1"/>
</dbReference>
<dbReference type="AlphaFoldDB" id="A0A126PWF2"/>
<dbReference type="REBASE" id="140538">
    <property type="entry name" value="AmaD7MrrP"/>
</dbReference>
<dbReference type="RefSeq" id="WP_061094290.1">
    <property type="nucleotide sequence ID" value="NZ_CP014323.1"/>
</dbReference>
<organism evidence="3 4">
    <name type="scientific">Alteromonas macleodii</name>
    <name type="common">Pseudoalteromonas macleodii</name>
    <dbReference type="NCBI Taxonomy" id="28108"/>
    <lineage>
        <taxon>Bacteria</taxon>
        <taxon>Pseudomonadati</taxon>
        <taxon>Pseudomonadota</taxon>
        <taxon>Gammaproteobacteria</taxon>
        <taxon>Alteromonadales</taxon>
        <taxon>Alteromonadaceae</taxon>
        <taxon>Alteromonas/Salinimonas group</taxon>
        <taxon>Alteromonas</taxon>
    </lineage>
</organism>
<dbReference type="Pfam" id="PF04471">
    <property type="entry name" value="Mrr_cat"/>
    <property type="match status" value="1"/>
</dbReference>
<keyword evidence="3" id="KW-0540">Nuclease</keyword>
<evidence type="ECO:0000259" key="2">
    <source>
        <dbReference type="Pfam" id="PF14338"/>
    </source>
</evidence>
<dbReference type="EMBL" id="CP014323">
    <property type="protein sequence ID" value="AMJ97357.1"/>
    <property type="molecule type" value="Genomic_DNA"/>
</dbReference>
<sequence>MLPNYQQFMRPFLEVVQANNGNEVKLRDVINQLADTFDLTDEERNETLPSGRQSVLDNRIGWARTYLTKAGLLKATKRAHFVITERGIKALQDKNATINSDYLKQFDEFVAFKEQKNDSSAPLTLNTEESSKPLASNEITPDEALLDAYKAINDALALELISRTREVTPAFFEDLLIELLLAMGYGGTGEGAAHALGKSGDNGIDGVIDQDPLGVDQIYIQAKRYAEGNNVSAGDIRDFFGALNLKKAQKGIFITTSDFTPSAIQTAKDLGMRIVLINGKELAKLMLRYNIGSRDEQVLHLKKIDEEFFEV</sequence>
<keyword evidence="3" id="KW-0378">Hydrolase</keyword>
<dbReference type="GO" id="GO:0015666">
    <property type="term" value="F:restriction endodeoxyribonuclease activity"/>
    <property type="evidence" value="ECO:0007669"/>
    <property type="project" value="TreeGrafter"/>
</dbReference>
<feature type="domain" description="Restriction endonuclease type IV Mrr" evidence="1">
    <location>
        <begin position="165"/>
        <end position="286"/>
    </location>
</feature>
<dbReference type="InterPro" id="IPR011856">
    <property type="entry name" value="tRNA_endonuc-like_dom_sf"/>
</dbReference>
<dbReference type="PANTHER" id="PTHR30015">
    <property type="entry name" value="MRR RESTRICTION SYSTEM PROTEIN"/>
    <property type="match status" value="1"/>
</dbReference>
<gene>
    <name evidence="3" type="ORF">AVL55_03775</name>
</gene>
<dbReference type="Proteomes" id="UP000063991">
    <property type="component" value="Chromosome"/>
</dbReference>
<dbReference type="Gene3D" id="3.40.1350.10">
    <property type="match status" value="1"/>
</dbReference>
<keyword evidence="3" id="KW-0255">Endonuclease</keyword>
<feature type="domain" description="Restriction system protein Mrr-like N-terminal" evidence="2">
    <location>
        <begin position="5"/>
        <end position="92"/>
    </location>
</feature>
<dbReference type="InterPro" id="IPR025745">
    <property type="entry name" value="Mrr-like_N_dom"/>
</dbReference>
<accession>A0A126PWF2</accession>
<dbReference type="InterPro" id="IPR052906">
    <property type="entry name" value="Type_IV_Methyl-Rstrct_Enzyme"/>
</dbReference>
<dbReference type="OrthoDB" id="9803736at2"/>
<evidence type="ECO:0000259" key="1">
    <source>
        <dbReference type="Pfam" id="PF04471"/>
    </source>
</evidence>
<name>A0A126PWF2_ALTMA</name>
<evidence type="ECO:0000313" key="4">
    <source>
        <dbReference type="Proteomes" id="UP000063991"/>
    </source>
</evidence>
<proteinExistence type="predicted"/>
<dbReference type="InterPro" id="IPR011335">
    <property type="entry name" value="Restrct_endonuc-II-like"/>
</dbReference>
<dbReference type="InterPro" id="IPR007560">
    <property type="entry name" value="Restrct_endonuc_IV_Mrr"/>
</dbReference>
<dbReference type="SUPFAM" id="SSF52980">
    <property type="entry name" value="Restriction endonuclease-like"/>
    <property type="match status" value="1"/>
</dbReference>
<reference evidence="3 4" key="1">
    <citation type="submission" date="2015-12" db="EMBL/GenBank/DDBJ databases">
        <authorList>
            <person name="Shamseldin A."/>
            <person name="Moawad H."/>
            <person name="Abd El-Rahim W.M."/>
            <person name="Sadowsky M.J."/>
        </authorList>
    </citation>
    <scope>NUCLEOTIDE SEQUENCE [LARGE SCALE GENOMIC DNA]</scope>
    <source>
        <strain evidence="3 4">D7</strain>
    </source>
</reference>
<evidence type="ECO:0000313" key="3">
    <source>
        <dbReference type="EMBL" id="AMJ97357.1"/>
    </source>
</evidence>